<dbReference type="FunFam" id="3.40.630.10:FF:000027">
    <property type="entry name" value="N-fatty-acyl-amino acid synthase/hydrolase PM20D1"/>
    <property type="match status" value="1"/>
</dbReference>
<dbReference type="PANTHER" id="PTHR45962">
    <property type="entry name" value="N-FATTY-ACYL-AMINO ACID SYNTHASE/HYDROLASE PM20D1"/>
    <property type="match status" value="1"/>
</dbReference>
<evidence type="ECO:0000313" key="8">
    <source>
        <dbReference type="Proteomes" id="UP000007383"/>
    </source>
</evidence>
<dbReference type="EMBL" id="CP003282">
    <property type="protein sequence ID" value="AFG36617.1"/>
    <property type="molecule type" value="Genomic_DNA"/>
</dbReference>
<evidence type="ECO:0000259" key="6">
    <source>
        <dbReference type="Pfam" id="PF07687"/>
    </source>
</evidence>
<keyword evidence="5" id="KW-0862">Zinc</keyword>
<evidence type="ECO:0000256" key="5">
    <source>
        <dbReference type="ARBA" id="ARBA00022833"/>
    </source>
</evidence>
<evidence type="ECO:0000256" key="2">
    <source>
        <dbReference type="ARBA" id="ARBA00022670"/>
    </source>
</evidence>
<dbReference type="eggNOG" id="COG0624">
    <property type="taxonomic scope" value="Bacteria"/>
</dbReference>
<dbReference type="Gene3D" id="3.30.70.360">
    <property type="match status" value="1"/>
</dbReference>
<dbReference type="PANTHER" id="PTHR45962:SF1">
    <property type="entry name" value="N-FATTY-ACYL-AMINO ACID SYNTHASE_HYDROLASE PM20D1"/>
    <property type="match status" value="1"/>
</dbReference>
<dbReference type="SUPFAM" id="SSF55031">
    <property type="entry name" value="Bacterial exopeptidase dimerisation domain"/>
    <property type="match status" value="1"/>
</dbReference>
<evidence type="ECO:0000256" key="4">
    <source>
        <dbReference type="ARBA" id="ARBA00022801"/>
    </source>
</evidence>
<reference evidence="8" key="1">
    <citation type="journal article" date="2013" name="Stand. Genomic Sci.">
        <title>Complete genome sequence of the halophilic bacterium Spirochaeta africana type strain (Z-7692(T)) from the alkaline Lake Magadi in the East African Rift.</title>
        <authorList>
            <person name="Liolos K."/>
            <person name="Abt B."/>
            <person name="Scheuner C."/>
            <person name="Teshima H."/>
            <person name="Held B."/>
            <person name="Lapidus A."/>
            <person name="Nolan M."/>
            <person name="Lucas S."/>
            <person name="Deshpande S."/>
            <person name="Cheng J.F."/>
            <person name="Tapia R."/>
            <person name="Goodwin L.A."/>
            <person name="Pitluck S."/>
            <person name="Pagani I."/>
            <person name="Ivanova N."/>
            <person name="Mavromatis K."/>
            <person name="Mikhailova N."/>
            <person name="Huntemann M."/>
            <person name="Pati A."/>
            <person name="Chen A."/>
            <person name="Palaniappan K."/>
            <person name="Land M."/>
            <person name="Rohde M."/>
            <person name="Tindall B.J."/>
            <person name="Detter J.C."/>
            <person name="Goker M."/>
            <person name="Bristow J."/>
            <person name="Eisen J.A."/>
            <person name="Markowitz V."/>
            <person name="Hugenholtz P."/>
            <person name="Woyke T."/>
            <person name="Klenk H.P."/>
            <person name="Kyrpides N.C."/>
        </authorList>
    </citation>
    <scope>NUCLEOTIDE SEQUENCE</scope>
    <source>
        <strain evidence="8">ATCC 700263 / DSM 8902 / Z-7692</strain>
    </source>
</reference>
<dbReference type="OrthoDB" id="9792335at2"/>
<keyword evidence="8" id="KW-1185">Reference proteome</keyword>
<dbReference type="GO" id="GO:0046872">
    <property type="term" value="F:metal ion binding"/>
    <property type="evidence" value="ECO:0007669"/>
    <property type="project" value="UniProtKB-KW"/>
</dbReference>
<sequence>MKPSSTPAPARRLASALSIPTISHADRTREPHPEAFPRFEQFLADSFPLVFSGSSCESPGAPGLLFRLPGRSETLAPIILAAHYDVVPAGAADDWRLPPFSGQIHDDCIWGRGALDDKASLLAIMEAVESLLAEGFQPERDLYLAFGGDEEVTGTRGAARIAALLQQRGIQAAAVIDEGTAVVHDTIGMVRRPVALIGTAEKGYLDVQLSCRASDGHASMPQRRTAAGRLARALRRLERRPFPARLRPVVAGFLRQLAPAAPALLRPLLRFPRLFWPLLRPVLAANPKTDAMIRTTQAPTMLSGSAAPNVLPAEVSAVINLRLLPGDSIAGVLRRLQRVVRDPAISITPLLPEGSSEPVPESPVDGWVYRGLQDSVTAAFPDAVIAPYLVTATTDSKHYRAVADAIYRFLPLPMGPAELAMIHGVDERIAITDYLRMIGFYRDLIQRLTGNSPGEEA</sequence>
<keyword evidence="2" id="KW-0645">Protease</keyword>
<dbReference type="Pfam" id="PF01546">
    <property type="entry name" value="Peptidase_M20"/>
    <property type="match status" value="1"/>
</dbReference>
<dbReference type="RefSeq" id="WP_014454614.1">
    <property type="nucleotide sequence ID" value="NC_017098.1"/>
</dbReference>
<comment type="similarity">
    <text evidence="1">Belongs to the peptidase M20A family.</text>
</comment>
<dbReference type="SUPFAM" id="SSF53187">
    <property type="entry name" value="Zn-dependent exopeptidases"/>
    <property type="match status" value="1"/>
</dbReference>
<keyword evidence="3" id="KW-0479">Metal-binding</keyword>
<evidence type="ECO:0000256" key="1">
    <source>
        <dbReference type="ARBA" id="ARBA00006247"/>
    </source>
</evidence>
<evidence type="ECO:0000256" key="3">
    <source>
        <dbReference type="ARBA" id="ARBA00022723"/>
    </source>
</evidence>
<dbReference type="HOGENOM" id="CLU_021802_11_1_12"/>
<feature type="domain" description="Peptidase M20 dimerisation" evidence="6">
    <location>
        <begin position="199"/>
        <end position="344"/>
    </location>
</feature>
<dbReference type="Proteomes" id="UP000007383">
    <property type="component" value="Chromosome"/>
</dbReference>
<dbReference type="InterPro" id="IPR002933">
    <property type="entry name" value="Peptidase_M20"/>
</dbReference>
<gene>
    <name evidence="7" type="ordered locus">Spiaf_0514</name>
</gene>
<name>H9UGH4_SPIAZ</name>
<evidence type="ECO:0000313" key="7">
    <source>
        <dbReference type="EMBL" id="AFG36617.1"/>
    </source>
</evidence>
<dbReference type="AlphaFoldDB" id="H9UGH4"/>
<dbReference type="PATRIC" id="fig|889378.3.peg.525"/>
<keyword evidence="4" id="KW-0378">Hydrolase</keyword>
<dbReference type="KEGG" id="sfc:Spiaf_0514"/>
<dbReference type="InterPro" id="IPR047177">
    <property type="entry name" value="Pept_M20A"/>
</dbReference>
<dbReference type="InterPro" id="IPR011650">
    <property type="entry name" value="Peptidase_M20_dimer"/>
</dbReference>
<organism evidence="7 8">
    <name type="scientific">Spirochaeta africana (strain ATCC 700263 / DSM 8902 / Z-7692)</name>
    <dbReference type="NCBI Taxonomy" id="889378"/>
    <lineage>
        <taxon>Bacteria</taxon>
        <taxon>Pseudomonadati</taxon>
        <taxon>Spirochaetota</taxon>
        <taxon>Spirochaetia</taxon>
        <taxon>Spirochaetales</taxon>
        <taxon>Spirochaetaceae</taxon>
        <taxon>Spirochaeta</taxon>
    </lineage>
</organism>
<dbReference type="Pfam" id="PF07687">
    <property type="entry name" value="M20_dimer"/>
    <property type="match status" value="1"/>
</dbReference>
<dbReference type="GO" id="GO:0008233">
    <property type="term" value="F:peptidase activity"/>
    <property type="evidence" value="ECO:0007669"/>
    <property type="project" value="UniProtKB-KW"/>
</dbReference>
<dbReference type="Gene3D" id="1.10.150.900">
    <property type="match status" value="1"/>
</dbReference>
<dbReference type="InterPro" id="IPR036264">
    <property type="entry name" value="Bact_exopeptidase_dim_dom"/>
</dbReference>
<accession>H9UGH4</accession>
<dbReference type="Gene3D" id="3.40.630.10">
    <property type="entry name" value="Zn peptidases"/>
    <property type="match status" value="1"/>
</dbReference>
<proteinExistence type="inferred from homology"/>
<dbReference type="STRING" id="889378.Spiaf_0514"/>
<dbReference type="GO" id="GO:0006508">
    <property type="term" value="P:proteolysis"/>
    <property type="evidence" value="ECO:0007669"/>
    <property type="project" value="UniProtKB-KW"/>
</dbReference>
<protein>
    <submittedName>
        <fullName evidence="7">Acetylornithine deacetylase/succinyldiaminopimelate desuccinylase-like deacylase</fullName>
    </submittedName>
</protein>